<feature type="compositionally biased region" description="Low complexity" evidence="8">
    <location>
        <begin position="862"/>
        <end position="872"/>
    </location>
</feature>
<dbReference type="PANTHER" id="PTHR43493:SF5">
    <property type="entry name" value="DNA GYRASE SUBUNIT A, CHLOROPLASTIC_MITOCHONDRIAL"/>
    <property type="match status" value="1"/>
</dbReference>
<organism evidence="10 11">
    <name type="scientific">Pseudoglutamicibacter albus</name>
    <dbReference type="NCBI Taxonomy" id="98671"/>
    <lineage>
        <taxon>Bacteria</taxon>
        <taxon>Bacillati</taxon>
        <taxon>Actinomycetota</taxon>
        <taxon>Actinomycetes</taxon>
        <taxon>Micrococcales</taxon>
        <taxon>Micrococcaceae</taxon>
        <taxon>Pseudoglutamicibacter</taxon>
    </lineage>
</organism>
<keyword evidence="11" id="KW-1185">Reference proteome</keyword>
<dbReference type="RefSeq" id="WP_084590313.1">
    <property type="nucleotide sequence ID" value="NZ_JAVDXX010000001.1"/>
</dbReference>
<evidence type="ECO:0000313" key="10">
    <source>
        <dbReference type="EMBL" id="MDR7293797.1"/>
    </source>
</evidence>
<keyword evidence="4 7" id="KW-0799">Topoisomerase</keyword>
<dbReference type="SUPFAM" id="SSF56719">
    <property type="entry name" value="Type II DNA topoisomerase"/>
    <property type="match status" value="1"/>
</dbReference>
<dbReference type="InterPro" id="IPR006691">
    <property type="entry name" value="GyrA/parC_rep"/>
</dbReference>
<dbReference type="SMART" id="SM00434">
    <property type="entry name" value="TOP4c"/>
    <property type="match status" value="1"/>
</dbReference>
<evidence type="ECO:0000256" key="6">
    <source>
        <dbReference type="ARBA" id="ARBA00023235"/>
    </source>
</evidence>
<evidence type="ECO:0000256" key="7">
    <source>
        <dbReference type="PROSITE-ProRule" id="PRU01384"/>
    </source>
</evidence>
<feature type="compositionally biased region" description="Low complexity" evidence="8">
    <location>
        <begin position="884"/>
        <end position="899"/>
    </location>
</feature>
<dbReference type="InterPro" id="IPR050220">
    <property type="entry name" value="Type_II_DNA_Topoisomerases"/>
</dbReference>
<feature type="domain" description="Topo IIA-type catalytic" evidence="9">
    <location>
        <begin position="59"/>
        <end position="523"/>
    </location>
</feature>
<dbReference type="EC" id="5.6.2.2" evidence="3"/>
<dbReference type="InterPro" id="IPR013757">
    <property type="entry name" value="Topo_IIA_A_a_sf"/>
</dbReference>
<dbReference type="InterPro" id="IPR013760">
    <property type="entry name" value="Topo_IIA-like_dom_sf"/>
</dbReference>
<evidence type="ECO:0000256" key="2">
    <source>
        <dbReference type="ARBA" id="ARBA00008263"/>
    </source>
</evidence>
<dbReference type="Gene3D" id="3.90.199.10">
    <property type="entry name" value="Topoisomerase II, domain 5"/>
    <property type="match status" value="1"/>
</dbReference>
<dbReference type="Gene3D" id="1.10.268.10">
    <property type="entry name" value="Topoisomerase, domain 3"/>
    <property type="match status" value="1"/>
</dbReference>
<proteinExistence type="inferred from homology"/>
<feature type="region of interest" description="Disordered" evidence="8">
    <location>
        <begin position="862"/>
        <end position="930"/>
    </location>
</feature>
<accession>A0ABU1YZK5</accession>
<reference evidence="10" key="1">
    <citation type="submission" date="2023-07" db="EMBL/GenBank/DDBJ databases">
        <title>Sequencing the genomes of 1000 actinobacteria strains.</title>
        <authorList>
            <person name="Klenk H.-P."/>
        </authorList>
    </citation>
    <scope>NUCLEOTIDE SEQUENCE</scope>
    <source>
        <strain evidence="10">DSM 13068</strain>
    </source>
</reference>
<name>A0ABU1YZK5_9MICC</name>
<gene>
    <name evidence="10" type="ORF">J2S67_001065</name>
</gene>
<dbReference type="SUPFAM" id="SSF101904">
    <property type="entry name" value="GyrA/ParC C-terminal domain-like"/>
    <property type="match status" value="1"/>
</dbReference>
<feature type="compositionally biased region" description="Basic and acidic residues" evidence="8">
    <location>
        <begin position="920"/>
        <end position="930"/>
    </location>
</feature>
<dbReference type="InterPro" id="IPR035516">
    <property type="entry name" value="Gyrase/topoIV_suA_C"/>
</dbReference>
<protein>
    <recommendedName>
        <fullName evidence="3">DNA topoisomerase (ATP-hydrolyzing)</fullName>
        <ecNumber evidence="3">5.6.2.2</ecNumber>
    </recommendedName>
</protein>
<dbReference type="GO" id="GO:0003918">
    <property type="term" value="F:DNA topoisomerase type II (double strand cut, ATP-hydrolyzing) activity"/>
    <property type="evidence" value="ECO:0007669"/>
    <property type="project" value="UniProtKB-EC"/>
</dbReference>
<dbReference type="NCBIfam" id="NF004044">
    <property type="entry name" value="PRK05561.1"/>
    <property type="match status" value="1"/>
</dbReference>
<evidence type="ECO:0000256" key="3">
    <source>
        <dbReference type="ARBA" id="ARBA00012895"/>
    </source>
</evidence>
<evidence type="ECO:0000259" key="9">
    <source>
        <dbReference type="PROSITE" id="PS52040"/>
    </source>
</evidence>
<comment type="caution">
    <text evidence="10">The sequence shown here is derived from an EMBL/GenBank/DDBJ whole genome shotgun (WGS) entry which is preliminary data.</text>
</comment>
<dbReference type="PROSITE" id="PS52040">
    <property type="entry name" value="TOPO_IIA"/>
    <property type="match status" value="1"/>
</dbReference>
<evidence type="ECO:0000313" key="11">
    <source>
        <dbReference type="Proteomes" id="UP001180715"/>
    </source>
</evidence>
<dbReference type="InterPro" id="IPR013758">
    <property type="entry name" value="Topo_IIA_A/C_ab"/>
</dbReference>
<dbReference type="Pfam" id="PF00521">
    <property type="entry name" value="DNA_topoisoIV"/>
    <property type="match status" value="1"/>
</dbReference>
<keyword evidence="5 7" id="KW-0238">DNA-binding</keyword>
<feature type="active site" description="O-(5'-phospho-DNA)-tyrosine intermediate" evidence="7">
    <location>
        <position position="146"/>
    </location>
</feature>
<dbReference type="Pfam" id="PF03989">
    <property type="entry name" value="DNA_gyraseA_C"/>
    <property type="match status" value="3"/>
</dbReference>
<dbReference type="Gene3D" id="2.120.10.90">
    <property type="entry name" value="DNA gyrase/topoisomerase IV, subunit A, C-terminal"/>
    <property type="match status" value="1"/>
</dbReference>
<dbReference type="EMBL" id="JAVDXX010000001">
    <property type="protein sequence ID" value="MDR7293797.1"/>
    <property type="molecule type" value="Genomic_DNA"/>
</dbReference>
<evidence type="ECO:0000256" key="5">
    <source>
        <dbReference type="ARBA" id="ARBA00023125"/>
    </source>
</evidence>
<dbReference type="CDD" id="cd00187">
    <property type="entry name" value="TOP4c"/>
    <property type="match status" value="1"/>
</dbReference>
<evidence type="ECO:0000256" key="1">
    <source>
        <dbReference type="ARBA" id="ARBA00000185"/>
    </source>
</evidence>
<evidence type="ECO:0000256" key="8">
    <source>
        <dbReference type="SAM" id="MobiDB-lite"/>
    </source>
</evidence>
<evidence type="ECO:0000256" key="4">
    <source>
        <dbReference type="ARBA" id="ARBA00023029"/>
    </source>
</evidence>
<keyword evidence="6 7" id="KW-0413">Isomerase</keyword>
<comment type="similarity">
    <text evidence="2">Belongs to the type II topoisomerase GyrA/ParC subunit family.</text>
</comment>
<sequence>MATSSKSSKGATRSKGTAAAQAKAAWEEVEEHIIDVDVTSEMEASFLEYAYSVIYSRALPDARDGLKPVQRRILYMMRQMGLAPNKGHVKSARVTGEVMGKLHPHGDAAIYDAMVRMAQSFSLRLPLVDGHGNFGSLDDGPAAARYTEARLADSAIDMTDDLDEDVVNFVPNYDSRLVQPEVLPAAFPNLLVNGSSGIAVGMATNIAPHNPGEVIAGARHLIENPDASLKDIMKFIPGPDLPSGGTIVGLDGVKKAYETGRGVFRTRAKVELEKVTARKQALVVTELPYGVGPEKVIEKIKDAADAKKLTGVSDVVDLTDRHHGLRLVIELKTGFNPNAVLAALYKHTPMEDSFGINNVALVDGQPRQLGLLEMLQVYVDHRLDVVRRRTQFRHTKRKDRLHLVEGLLIAILDIDEVIRIVRDSEDTASARAALRERFSLSEPQADHILELRLRQLTKFSQVELEAEKKKLEEEIAYLEGILGSDAKLRELVSGELAEVAERHHSPRRTVLMAKPKDVPLAGTVMPEPDEGAGSAKKPMSMQVADTECFVVLSATGKLVRTHGRDEVLGQRRSRHDVIASLVPTTARGHIGLLTNTGRMARISVVEIPQVLPGSNGVPLGDGVAATEFMAVERREKIIAALPLDEVFALGTAHGVVKRVNPDYPVTTDEWPAVTLKAGDEVIGAATCPDTAELVFVSREAQLLRFGADKVRPQGRTGGGVAGIKLGAKDTALFFGVVLNEADAVAVTIADGPEPLPGAEGGSAKVTPLVEFPAKGRGTMGVRAHRFLKGEDHLVAAWVGAGPARGASKGGMARALPLEYGRRDGSGVPLTQAVDIMGPASSSVALKPADDAVAAGAEAAAGTASANTAAADTAETESVKPATKQPAPSQRSASSQRRAPVQPEMDSLPFDDDGVSIEPGNRVDLRGNKEK</sequence>
<dbReference type="InterPro" id="IPR002205">
    <property type="entry name" value="Topo_IIA_dom_A"/>
</dbReference>
<dbReference type="Proteomes" id="UP001180715">
    <property type="component" value="Unassembled WGS sequence"/>
</dbReference>
<dbReference type="Gene3D" id="3.30.1360.40">
    <property type="match status" value="1"/>
</dbReference>
<comment type="catalytic activity">
    <reaction evidence="1 7">
        <text>ATP-dependent breakage, passage and rejoining of double-stranded DNA.</text>
        <dbReference type="EC" id="5.6.2.2"/>
    </reaction>
</comment>
<dbReference type="PANTHER" id="PTHR43493">
    <property type="entry name" value="DNA GYRASE/TOPOISOMERASE SUBUNIT A"/>
    <property type="match status" value="1"/>
</dbReference>